<comment type="caution">
    <text evidence="2">The sequence shown here is derived from an EMBL/GenBank/DDBJ whole genome shotgun (WGS) entry which is preliminary data.</text>
</comment>
<dbReference type="EMBL" id="SLWQ01000008">
    <property type="protein sequence ID" value="TCO38239.1"/>
    <property type="molecule type" value="Genomic_DNA"/>
</dbReference>
<evidence type="ECO:0000259" key="1">
    <source>
        <dbReference type="Pfam" id="PF07484"/>
    </source>
</evidence>
<dbReference type="RefSeq" id="WP_131999381.1">
    <property type="nucleotide sequence ID" value="NZ_JACGXM010000014.1"/>
</dbReference>
<organism evidence="2 3">
    <name type="scientific">Dokdonella fugitiva</name>
    <dbReference type="NCBI Taxonomy" id="328517"/>
    <lineage>
        <taxon>Bacteria</taxon>
        <taxon>Pseudomonadati</taxon>
        <taxon>Pseudomonadota</taxon>
        <taxon>Gammaproteobacteria</taxon>
        <taxon>Lysobacterales</taxon>
        <taxon>Rhodanobacteraceae</taxon>
        <taxon>Dokdonella</taxon>
    </lineage>
</organism>
<feature type="domain" description="Phage tail collar" evidence="1">
    <location>
        <begin position="8"/>
        <end position="63"/>
    </location>
</feature>
<dbReference type="Proteomes" id="UP000294862">
    <property type="component" value="Unassembled WGS sequence"/>
</dbReference>
<keyword evidence="3" id="KW-1185">Reference proteome</keyword>
<dbReference type="SUPFAM" id="SSF88874">
    <property type="entry name" value="Receptor-binding domain of short tail fibre protein gp12"/>
    <property type="match status" value="1"/>
</dbReference>
<protein>
    <submittedName>
        <fullName evidence="2">Microcystin-dependent protein</fullName>
    </submittedName>
</protein>
<sequence length="170" mass="17612">MTTPFMSEIRMFPFDFAPRGWAMCNGQILPINQNAALFSLLGTIYGGNGTTNFALPNMQSRVPMHAGQGPGLTSRSLGELGGTESHALTINEIPSHQHGLAATSAVPLGGPSNALLATPATTKPYRAGATQTFSATLTGGSGSGAPHSNLQPYLTLNFAIALVGVFPSRN</sequence>
<proteinExistence type="predicted"/>
<dbReference type="OrthoDB" id="9810174at2"/>
<gene>
    <name evidence="2" type="ORF">EV148_10875</name>
</gene>
<dbReference type="InterPro" id="IPR037053">
    <property type="entry name" value="Phage_tail_collar_dom_sf"/>
</dbReference>
<reference evidence="2 3" key="1">
    <citation type="journal article" date="2015" name="Stand. Genomic Sci.">
        <title>Genomic Encyclopedia of Bacterial and Archaeal Type Strains, Phase III: the genomes of soil and plant-associated and newly described type strains.</title>
        <authorList>
            <person name="Whitman W.B."/>
            <person name="Woyke T."/>
            <person name="Klenk H.P."/>
            <person name="Zhou Y."/>
            <person name="Lilburn T.G."/>
            <person name="Beck B.J."/>
            <person name="De Vos P."/>
            <person name="Vandamme P."/>
            <person name="Eisen J.A."/>
            <person name="Garrity G."/>
            <person name="Hugenholtz P."/>
            <person name="Kyrpides N.C."/>
        </authorList>
    </citation>
    <scope>NUCLEOTIDE SEQUENCE [LARGE SCALE GENOMIC DNA]</scope>
    <source>
        <strain evidence="2 3">A3</strain>
    </source>
</reference>
<evidence type="ECO:0000313" key="3">
    <source>
        <dbReference type="Proteomes" id="UP000294862"/>
    </source>
</evidence>
<evidence type="ECO:0000313" key="2">
    <source>
        <dbReference type="EMBL" id="TCO38239.1"/>
    </source>
</evidence>
<dbReference type="InterPro" id="IPR011083">
    <property type="entry name" value="Phage_tail_collar_dom"/>
</dbReference>
<accession>A0A4R2I3W0</accession>
<dbReference type="Gene3D" id="3.90.1340.10">
    <property type="entry name" value="Phage tail collar domain"/>
    <property type="match status" value="1"/>
</dbReference>
<name>A0A4R2I3W0_9GAMM</name>
<dbReference type="AlphaFoldDB" id="A0A4R2I3W0"/>
<dbReference type="Pfam" id="PF07484">
    <property type="entry name" value="Collar"/>
    <property type="match status" value="1"/>
</dbReference>